<evidence type="ECO:0000313" key="1">
    <source>
        <dbReference type="EMBL" id="KAK4209692.1"/>
    </source>
</evidence>
<dbReference type="Proteomes" id="UP001301769">
    <property type="component" value="Unassembled WGS sequence"/>
</dbReference>
<dbReference type="AlphaFoldDB" id="A0AAN7B4H6"/>
<dbReference type="SUPFAM" id="SSF48452">
    <property type="entry name" value="TPR-like"/>
    <property type="match status" value="1"/>
</dbReference>
<accession>A0AAN7B4H6</accession>
<dbReference type="InterPro" id="IPR011990">
    <property type="entry name" value="TPR-like_helical_dom_sf"/>
</dbReference>
<dbReference type="Pfam" id="PF06041">
    <property type="entry name" value="DUF924"/>
    <property type="match status" value="1"/>
</dbReference>
<comment type="caution">
    <text evidence="1">The sequence shown here is derived from an EMBL/GenBank/DDBJ whole genome shotgun (WGS) entry which is preliminary data.</text>
</comment>
<name>A0AAN7B4H6_9PEZI</name>
<keyword evidence="2" id="KW-1185">Reference proteome</keyword>
<organism evidence="1 2">
    <name type="scientific">Rhypophila decipiens</name>
    <dbReference type="NCBI Taxonomy" id="261697"/>
    <lineage>
        <taxon>Eukaryota</taxon>
        <taxon>Fungi</taxon>
        <taxon>Dikarya</taxon>
        <taxon>Ascomycota</taxon>
        <taxon>Pezizomycotina</taxon>
        <taxon>Sordariomycetes</taxon>
        <taxon>Sordariomycetidae</taxon>
        <taxon>Sordariales</taxon>
        <taxon>Naviculisporaceae</taxon>
        <taxon>Rhypophila</taxon>
    </lineage>
</organism>
<dbReference type="InterPro" id="IPR010323">
    <property type="entry name" value="DUF924"/>
</dbReference>
<evidence type="ECO:0000313" key="2">
    <source>
        <dbReference type="Proteomes" id="UP001301769"/>
    </source>
</evidence>
<dbReference type="EMBL" id="MU858197">
    <property type="protein sequence ID" value="KAK4209692.1"/>
    <property type="molecule type" value="Genomic_DNA"/>
</dbReference>
<reference evidence="1" key="2">
    <citation type="submission" date="2023-05" db="EMBL/GenBank/DDBJ databases">
        <authorList>
            <consortium name="Lawrence Berkeley National Laboratory"/>
            <person name="Steindorff A."/>
            <person name="Hensen N."/>
            <person name="Bonometti L."/>
            <person name="Westerberg I."/>
            <person name="Brannstrom I.O."/>
            <person name="Guillou S."/>
            <person name="Cros-Aarteil S."/>
            <person name="Calhoun S."/>
            <person name="Haridas S."/>
            <person name="Kuo A."/>
            <person name="Mondo S."/>
            <person name="Pangilinan J."/>
            <person name="Riley R."/>
            <person name="Labutti K."/>
            <person name="Andreopoulos B."/>
            <person name="Lipzen A."/>
            <person name="Chen C."/>
            <person name="Yanf M."/>
            <person name="Daum C."/>
            <person name="Ng V."/>
            <person name="Clum A."/>
            <person name="Ohm R."/>
            <person name="Martin F."/>
            <person name="Silar P."/>
            <person name="Natvig D."/>
            <person name="Lalanne C."/>
            <person name="Gautier V."/>
            <person name="Ament-Velasquez S.L."/>
            <person name="Kruys A."/>
            <person name="Hutchinson M.I."/>
            <person name="Powell A.J."/>
            <person name="Barry K."/>
            <person name="Miller A.N."/>
            <person name="Grigoriev I.V."/>
            <person name="Debuchy R."/>
            <person name="Gladieux P."/>
            <person name="Thoren M.H."/>
            <person name="Johannesson H."/>
        </authorList>
    </citation>
    <scope>NUCLEOTIDE SEQUENCE</scope>
    <source>
        <strain evidence="1">PSN293</strain>
    </source>
</reference>
<reference evidence="1" key="1">
    <citation type="journal article" date="2023" name="Mol. Phylogenet. Evol.">
        <title>Genome-scale phylogeny and comparative genomics of the fungal order Sordariales.</title>
        <authorList>
            <person name="Hensen N."/>
            <person name="Bonometti L."/>
            <person name="Westerberg I."/>
            <person name="Brannstrom I.O."/>
            <person name="Guillou S."/>
            <person name="Cros-Aarteil S."/>
            <person name="Calhoun S."/>
            <person name="Haridas S."/>
            <person name="Kuo A."/>
            <person name="Mondo S."/>
            <person name="Pangilinan J."/>
            <person name="Riley R."/>
            <person name="LaButti K."/>
            <person name="Andreopoulos B."/>
            <person name="Lipzen A."/>
            <person name="Chen C."/>
            <person name="Yan M."/>
            <person name="Daum C."/>
            <person name="Ng V."/>
            <person name="Clum A."/>
            <person name="Steindorff A."/>
            <person name="Ohm R.A."/>
            <person name="Martin F."/>
            <person name="Silar P."/>
            <person name="Natvig D.O."/>
            <person name="Lalanne C."/>
            <person name="Gautier V."/>
            <person name="Ament-Velasquez S.L."/>
            <person name="Kruys A."/>
            <person name="Hutchinson M.I."/>
            <person name="Powell A.J."/>
            <person name="Barry K."/>
            <person name="Miller A.N."/>
            <person name="Grigoriev I.V."/>
            <person name="Debuchy R."/>
            <person name="Gladieux P."/>
            <person name="Hiltunen Thoren M."/>
            <person name="Johannesson H."/>
        </authorList>
    </citation>
    <scope>NUCLEOTIDE SEQUENCE</scope>
    <source>
        <strain evidence="1">PSN293</strain>
    </source>
</reference>
<gene>
    <name evidence="1" type="ORF">QBC37DRAFT_391071</name>
</gene>
<dbReference type="Gene3D" id="1.25.40.10">
    <property type="entry name" value="Tetratricopeptide repeat domain"/>
    <property type="match status" value="1"/>
</dbReference>
<sequence>MMATLAESIRATFTSVVFSKVRQLWFGHVADDTQLVLPPSNLIQQWFTSDASFDKLCRENFQTQLSFITDTQSHDSGKEKLSGNTILSALGHNPSTPSTPGSLKPLDFLPLIILLDQVPRNCYRGDLAKIAFTIFDPLVLDIVKTAIAQRIPQSPEIRYRVGYRLWFYLPLQHSEDRTIQDLSVREHRGIFEDLHELIRSDPGANLKEAADVPIHAELGSLNEMEMRQFLLQNPQGLEKWENMLPSFAVRHQAVIDRFGRFPHRNEVLGRQPTEEEARYLREGGETFVSSREKFASEHGGA</sequence>
<proteinExistence type="predicted"/>
<protein>
    <submittedName>
        <fullName evidence="1">Tetratricopeptide-like helical</fullName>
    </submittedName>
</protein>
<dbReference type="Gene3D" id="1.20.58.320">
    <property type="entry name" value="TPR-like"/>
    <property type="match status" value="1"/>
</dbReference>